<dbReference type="AlphaFoldDB" id="A0A1S0T0E2"/>
<dbReference type="EMBL" id="LN856998">
    <property type="protein sequence ID" value="CDP98447.2"/>
    <property type="molecule type" value="Genomic_DNA"/>
</dbReference>
<reference evidence="1" key="2">
    <citation type="submission" date="2012-12" db="EMBL/GenBank/DDBJ databases">
        <authorList>
            <consortium name="WormBase Consortium"/>
            <person name="Ghedin E."/>
            <person name="Paulini M."/>
        </authorList>
    </citation>
    <scope>NUCLEOTIDE SEQUENCE</scope>
    <source>
        <strain evidence="1">FR3</strain>
    </source>
</reference>
<dbReference type="EMBL" id="DS239402">
    <property type="protein sequence ID" value="EDP32814.1"/>
    <property type="molecule type" value="Genomic_DNA"/>
</dbReference>
<organism evidence="2">
    <name type="scientific">Brugia malayi</name>
    <name type="common">Filarial nematode worm</name>
    <dbReference type="NCBI Taxonomy" id="6279"/>
    <lineage>
        <taxon>Eukaryota</taxon>
        <taxon>Metazoa</taxon>
        <taxon>Ecdysozoa</taxon>
        <taxon>Nematoda</taxon>
        <taxon>Chromadorea</taxon>
        <taxon>Rhabditida</taxon>
        <taxon>Spirurina</taxon>
        <taxon>Spiruromorpha</taxon>
        <taxon>Filarioidea</taxon>
        <taxon>Onchocercidae</taxon>
        <taxon>Brugia</taxon>
    </lineage>
</organism>
<proteinExistence type="predicted"/>
<evidence type="ECO:0000313" key="1">
    <source>
        <dbReference type="EMBL" id="CDP98447.2"/>
    </source>
</evidence>
<sequence length="92" mass="10376">MDGNNRPSLTIHDEGVLVTHHYTSHPITSTSVCFKGMNHACLMDHLHKSIMTRLHSCLLYPYVSLTTLNFKSDLKPDEVITLTLIVAEELVE</sequence>
<reference evidence="2" key="1">
    <citation type="journal article" date="2007" name="Science">
        <title>Draft genome of the filarial nematode parasite Brugia malayi.</title>
        <authorList>
            <person name="Ghedin E."/>
            <person name="Wang S."/>
            <person name="Spiro D."/>
            <person name="Caler E."/>
            <person name="Zhao Q."/>
            <person name="Crabtree J."/>
            <person name="Allen J.E."/>
            <person name="Delcher A.L."/>
            <person name="Guiliano D.B."/>
            <person name="Miranda-Saavedra D."/>
            <person name="Angiuoli S.V."/>
            <person name="Creasy T."/>
            <person name="Amedeo P."/>
            <person name="Haas B."/>
            <person name="El-Sayed N.M."/>
            <person name="Wortman J.R."/>
            <person name="Feldblyum T."/>
            <person name="Tallon L."/>
            <person name="Schatz M."/>
            <person name="Shumway M."/>
            <person name="Koo H."/>
            <person name="Salzberg S.L."/>
            <person name="Schobel S."/>
            <person name="Pertea M."/>
            <person name="Pop M."/>
            <person name="White O."/>
            <person name="Barton G.J."/>
            <person name="Carlow C.K."/>
            <person name="Crawford M.J."/>
            <person name="Daub J."/>
            <person name="Dimmic M.W."/>
            <person name="Estes C.F."/>
            <person name="Foster J.M."/>
            <person name="Ganatra M."/>
            <person name="Gregory W.F."/>
            <person name="Johnson N.M."/>
            <person name="Jin J."/>
            <person name="Komuniecki R."/>
            <person name="Korf I."/>
            <person name="Kumar S."/>
            <person name="Laney S."/>
            <person name="Li B.W."/>
            <person name="Li W."/>
            <person name="Lindblom T.H."/>
            <person name="Lustigman S."/>
            <person name="Ma D."/>
            <person name="Maina C.V."/>
            <person name="Martin D.M."/>
            <person name="McCarter J.P."/>
            <person name="McReynolds L."/>
            <person name="Mitreva M."/>
            <person name="Nutman T.B."/>
            <person name="Parkinson J."/>
            <person name="Peregrin-Alvarez J.M."/>
            <person name="Poole C."/>
            <person name="Ren Q."/>
            <person name="Saunders L."/>
            <person name="Sluder A.E."/>
            <person name="Smith K."/>
            <person name="Stanke M."/>
            <person name="Unnasch T.R."/>
            <person name="Ware J."/>
            <person name="Wei A.D."/>
            <person name="Weil G."/>
            <person name="Williams D.J."/>
            <person name="Zhang Y."/>
            <person name="Williams S.A."/>
            <person name="Fraser-Liggett C."/>
            <person name="Slatko B."/>
            <person name="Blaxter M.L."/>
            <person name="Scott A.L."/>
        </authorList>
    </citation>
    <scope>NUCLEOTIDE SEQUENCE</scope>
    <source>
        <strain evidence="1">FR3</strain>
    </source>
</reference>
<protein>
    <submittedName>
        <fullName evidence="1">Bm14476</fullName>
    </submittedName>
</protein>
<evidence type="ECO:0000313" key="2">
    <source>
        <dbReference type="EMBL" id="EDP32814.1"/>
    </source>
</evidence>
<gene>
    <name evidence="1" type="primary">Bm14476</name>
    <name evidence="2" type="ORF">Bm1_34780</name>
    <name evidence="1" type="ORF">BM_Bm14476</name>
</gene>
<name>A0A1S0T0E2_BRUMA</name>
<accession>A0A1S0T0E2</accession>